<feature type="non-terminal residue" evidence="8">
    <location>
        <position position="150"/>
    </location>
</feature>
<comment type="caution">
    <text evidence="8">The sequence shown here is derived from an EMBL/GenBank/DDBJ whole genome shotgun (WGS) entry which is preliminary data.</text>
</comment>
<dbReference type="AlphaFoldDB" id="X1DP41"/>
<dbReference type="GO" id="GO:0005886">
    <property type="term" value="C:plasma membrane"/>
    <property type="evidence" value="ECO:0007669"/>
    <property type="project" value="UniProtKB-SubCell"/>
</dbReference>
<evidence type="ECO:0000256" key="3">
    <source>
        <dbReference type="ARBA" id="ARBA00022692"/>
    </source>
</evidence>
<sequence>MPFGGFLAAIGNLNLILVTMVGSLANLFGSYAAYYIGKLGGRPFLDKYGKYILLRKEELDKVDEWFNHRGEITVFITRLLPGIRTFISLPAGMAKMNLTKFSIYTILGVMPWCFLLAYLGYIFGENWKIILNYYHKFEYVFFAIIILIIV</sequence>
<evidence type="ECO:0000259" key="7">
    <source>
        <dbReference type="Pfam" id="PF09335"/>
    </source>
</evidence>
<evidence type="ECO:0000256" key="4">
    <source>
        <dbReference type="ARBA" id="ARBA00022989"/>
    </source>
</evidence>
<feature type="transmembrane region" description="Helical" evidence="6">
    <location>
        <begin position="101"/>
        <end position="123"/>
    </location>
</feature>
<protein>
    <recommendedName>
        <fullName evidence="7">VTT domain-containing protein</fullName>
    </recommendedName>
</protein>
<dbReference type="InterPro" id="IPR032816">
    <property type="entry name" value="VTT_dom"/>
</dbReference>
<dbReference type="PANTHER" id="PTHR42709:SF6">
    <property type="entry name" value="UNDECAPRENYL PHOSPHATE TRANSPORTER A"/>
    <property type="match status" value="1"/>
</dbReference>
<dbReference type="InterPro" id="IPR051311">
    <property type="entry name" value="DedA_domain"/>
</dbReference>
<keyword evidence="3 6" id="KW-0812">Transmembrane</keyword>
<feature type="domain" description="VTT" evidence="7">
    <location>
        <begin position="5"/>
        <end position="121"/>
    </location>
</feature>
<dbReference type="Pfam" id="PF09335">
    <property type="entry name" value="VTT_dom"/>
    <property type="match status" value="1"/>
</dbReference>
<proteinExistence type="predicted"/>
<feature type="transmembrane region" description="Helical" evidence="6">
    <location>
        <begin position="129"/>
        <end position="149"/>
    </location>
</feature>
<dbReference type="PANTHER" id="PTHR42709">
    <property type="entry name" value="ALKALINE PHOSPHATASE LIKE PROTEIN"/>
    <property type="match status" value="1"/>
</dbReference>
<evidence type="ECO:0000256" key="2">
    <source>
        <dbReference type="ARBA" id="ARBA00022475"/>
    </source>
</evidence>
<evidence type="ECO:0000256" key="5">
    <source>
        <dbReference type="ARBA" id="ARBA00023136"/>
    </source>
</evidence>
<reference evidence="8" key="1">
    <citation type="journal article" date="2014" name="Front. Microbiol.">
        <title>High frequency of phylogenetically diverse reductive dehalogenase-homologous genes in deep subseafloor sedimentary metagenomes.</title>
        <authorList>
            <person name="Kawai M."/>
            <person name="Futagami T."/>
            <person name="Toyoda A."/>
            <person name="Takaki Y."/>
            <person name="Nishi S."/>
            <person name="Hori S."/>
            <person name="Arai W."/>
            <person name="Tsubouchi T."/>
            <person name="Morono Y."/>
            <person name="Uchiyama I."/>
            <person name="Ito T."/>
            <person name="Fujiyama A."/>
            <person name="Inagaki F."/>
            <person name="Takami H."/>
        </authorList>
    </citation>
    <scope>NUCLEOTIDE SEQUENCE</scope>
    <source>
        <strain evidence="8">Expedition CK06-06</strain>
    </source>
</reference>
<evidence type="ECO:0000256" key="6">
    <source>
        <dbReference type="SAM" id="Phobius"/>
    </source>
</evidence>
<keyword evidence="5 6" id="KW-0472">Membrane</keyword>
<evidence type="ECO:0000256" key="1">
    <source>
        <dbReference type="ARBA" id="ARBA00004651"/>
    </source>
</evidence>
<gene>
    <name evidence="8" type="ORF">S01H4_60901</name>
</gene>
<evidence type="ECO:0000313" key="8">
    <source>
        <dbReference type="EMBL" id="GAH06764.1"/>
    </source>
</evidence>
<keyword evidence="4 6" id="KW-1133">Transmembrane helix</keyword>
<dbReference type="EMBL" id="BART01036004">
    <property type="protein sequence ID" value="GAH06764.1"/>
    <property type="molecule type" value="Genomic_DNA"/>
</dbReference>
<accession>X1DP41</accession>
<organism evidence="8">
    <name type="scientific">marine sediment metagenome</name>
    <dbReference type="NCBI Taxonomy" id="412755"/>
    <lineage>
        <taxon>unclassified sequences</taxon>
        <taxon>metagenomes</taxon>
        <taxon>ecological metagenomes</taxon>
    </lineage>
</organism>
<feature type="transmembrane region" description="Helical" evidence="6">
    <location>
        <begin position="6"/>
        <end position="28"/>
    </location>
</feature>
<name>X1DP41_9ZZZZ</name>
<keyword evidence="2" id="KW-1003">Cell membrane</keyword>
<comment type="subcellular location">
    <subcellularLocation>
        <location evidence="1">Cell membrane</location>
        <topology evidence="1">Multi-pass membrane protein</topology>
    </subcellularLocation>
</comment>